<feature type="transmembrane region" description="Helical" evidence="8">
    <location>
        <begin position="141"/>
        <end position="162"/>
    </location>
</feature>
<keyword evidence="5 8" id="KW-0812">Transmembrane</keyword>
<keyword evidence="6 8" id="KW-1133">Transmembrane helix</keyword>
<accession>A0A0S1SK44</accession>
<keyword evidence="3" id="KW-0813">Transport</keyword>
<evidence type="ECO:0000256" key="6">
    <source>
        <dbReference type="ARBA" id="ARBA00022989"/>
    </source>
</evidence>
<accession>A0A0S1SIY1</accession>
<dbReference type="InterPro" id="IPR002781">
    <property type="entry name" value="TM_pro_TauE-like"/>
</dbReference>
<evidence type="ECO:0000256" key="8">
    <source>
        <dbReference type="RuleBase" id="RU363041"/>
    </source>
</evidence>
<keyword evidence="7 8" id="KW-0472">Membrane</keyword>
<protein>
    <recommendedName>
        <fullName evidence="8">Probable membrane transporter protein</fullName>
    </recommendedName>
</protein>
<feature type="transmembrane region" description="Helical" evidence="8">
    <location>
        <begin position="76"/>
        <end position="96"/>
    </location>
</feature>
<dbReference type="InterPro" id="IPR052017">
    <property type="entry name" value="TSUP"/>
</dbReference>
<evidence type="ECO:0000256" key="7">
    <source>
        <dbReference type="ARBA" id="ARBA00023136"/>
    </source>
</evidence>
<evidence type="ECO:0000313" key="9">
    <source>
        <dbReference type="EMBL" id="ALM13263.1"/>
    </source>
</evidence>
<name>A0A0S1SWN7_9BACT</name>
<feature type="transmembrane region" description="Helical" evidence="8">
    <location>
        <begin position="102"/>
        <end position="120"/>
    </location>
</feature>
<accession>A0A0S1SWN7</accession>
<dbReference type="AlphaFoldDB" id="A0A0S1SWN7"/>
<accession>A0A0S1SR16</accession>
<evidence type="ECO:0000256" key="2">
    <source>
        <dbReference type="ARBA" id="ARBA00009142"/>
    </source>
</evidence>
<feature type="transmembrane region" description="Helical" evidence="8">
    <location>
        <begin position="206"/>
        <end position="226"/>
    </location>
</feature>
<dbReference type="GO" id="GO:0005886">
    <property type="term" value="C:plasma membrane"/>
    <property type="evidence" value="ECO:0007669"/>
    <property type="project" value="UniProtKB-SubCell"/>
</dbReference>
<reference evidence="9 10" key="2">
    <citation type="journal article" date="2016" name="PeerJ">
        <title>Analysis of five complete genome sequences for members of the class Peribacteria in the recently recognized Peregrinibacteria bacterial phylum.</title>
        <authorList>
            <person name="Anantharaman K."/>
            <person name="Brown C.T."/>
            <person name="Burstein D."/>
            <person name="Castelle C.J."/>
            <person name="Probst A.J."/>
            <person name="Thomas B.C."/>
            <person name="Williams K.H."/>
            <person name="Banfield J.F."/>
        </authorList>
    </citation>
    <scope>NUCLEOTIDE SEQUENCE [LARGE SCALE GENOMIC DNA]</scope>
    <source>
        <strain evidence="9">RIFOXYD1_FULL_PER-ii_59_16</strain>
    </source>
</reference>
<organism evidence="9 10">
    <name type="scientific">Candidatus Peribacter riflensis</name>
    <dbReference type="NCBI Taxonomy" id="1735162"/>
    <lineage>
        <taxon>Bacteria</taxon>
        <taxon>Candidatus Peregrinibacteriota</taxon>
        <taxon>Candidatus Peribacteria</taxon>
        <taxon>Candidatus Peribacterales</taxon>
        <taxon>Candidatus Peribacteraceae</taxon>
        <taxon>Candidatus Peribacter</taxon>
    </lineage>
</organism>
<dbReference type="KEGG" id="prf:PeribacterA2_0580"/>
<dbReference type="STRING" id="1735162.PeribacterB2_0579"/>
<evidence type="ECO:0000256" key="5">
    <source>
        <dbReference type="ARBA" id="ARBA00022692"/>
    </source>
</evidence>
<reference evidence="10" key="1">
    <citation type="submission" date="2015-10" db="EMBL/GenBank/DDBJ databases">
        <title>Analysis of five complete genome sequences for members of the class Peribacteria in the recently recognized Peregrinibacteria bacterial phylum.</title>
        <authorList>
            <person name="Anantharaman K."/>
            <person name="Brown C.T."/>
            <person name="Burstein D."/>
            <person name="Castelle C.J."/>
            <person name="Probst A.J."/>
            <person name="Thomas B.C."/>
            <person name="Williams K.H."/>
            <person name="Banfield J.F."/>
        </authorList>
    </citation>
    <scope>NUCLEOTIDE SEQUENCE [LARGE SCALE GENOMIC DNA]</scope>
</reference>
<comment type="similarity">
    <text evidence="2 8">Belongs to the 4-toluene sulfonate uptake permease (TSUP) (TC 2.A.102) family.</text>
</comment>
<keyword evidence="4 8" id="KW-1003">Cell membrane</keyword>
<accession>A0A0S1SS60</accession>
<proteinExistence type="inferred from homology"/>
<feature type="transmembrane region" description="Helical" evidence="8">
    <location>
        <begin position="232"/>
        <end position="250"/>
    </location>
</feature>
<evidence type="ECO:0000313" key="10">
    <source>
        <dbReference type="Proteomes" id="UP000069135"/>
    </source>
</evidence>
<dbReference type="Proteomes" id="UP000069135">
    <property type="component" value="Chromosome"/>
</dbReference>
<sequence>MFALLSHQSLLIFLIGFVASFFATHTGGIGLVMVPALILFGLSPQQAAATFRLAITVGDFTSLHRLERAGKVVRPMIVPVLLLGIAGALIGSTVLLWTPGPLAEKIFSVFILLMVAATLFKPNLGLKPAHGQSTWRKTAGYASIFVLSIVSTYFSAATGLLGRTALMACFGQTFLESSATRKVQSLGMGVTSTIIFIASGSMHWTAAAVLVPAVTLGSFLGSVYAIRKGETWVRRLFLIVVAATALILFLK</sequence>
<dbReference type="EMBL" id="CP013065">
    <property type="protein sequence ID" value="ALM13263.1"/>
    <property type="molecule type" value="Genomic_DNA"/>
</dbReference>
<dbReference type="PANTHER" id="PTHR30269:SF0">
    <property type="entry name" value="MEMBRANE TRANSPORTER PROTEIN YFCA-RELATED"/>
    <property type="match status" value="1"/>
</dbReference>
<comment type="subcellular location">
    <subcellularLocation>
        <location evidence="1 8">Cell membrane</location>
        <topology evidence="1 8">Multi-pass membrane protein</topology>
    </subcellularLocation>
</comment>
<evidence type="ECO:0000256" key="3">
    <source>
        <dbReference type="ARBA" id="ARBA00022448"/>
    </source>
</evidence>
<gene>
    <name evidence="9" type="ORF">PeribacterD1_0580</name>
</gene>
<evidence type="ECO:0000256" key="1">
    <source>
        <dbReference type="ARBA" id="ARBA00004651"/>
    </source>
</evidence>
<dbReference type="Pfam" id="PF01925">
    <property type="entry name" value="TauE"/>
    <property type="match status" value="1"/>
</dbReference>
<dbReference type="PANTHER" id="PTHR30269">
    <property type="entry name" value="TRANSMEMBRANE PROTEIN YFCA"/>
    <property type="match status" value="1"/>
</dbReference>
<evidence type="ECO:0000256" key="4">
    <source>
        <dbReference type="ARBA" id="ARBA00022475"/>
    </source>
</evidence>